<reference evidence="7 8" key="1">
    <citation type="submission" date="2019-03" db="EMBL/GenBank/DDBJ databases">
        <title>Genomic analyses of the natural microbiome of Caenorhabditis elegans.</title>
        <authorList>
            <person name="Samuel B."/>
        </authorList>
    </citation>
    <scope>NUCLEOTIDE SEQUENCE [LARGE SCALE GENOMIC DNA]</scope>
    <source>
        <strain evidence="7 8">JUb89</strain>
    </source>
</reference>
<feature type="region of interest" description="Disordered" evidence="5">
    <location>
        <begin position="254"/>
        <end position="274"/>
    </location>
</feature>
<dbReference type="Proteomes" id="UP000294963">
    <property type="component" value="Unassembled WGS sequence"/>
</dbReference>
<dbReference type="GO" id="GO:0016887">
    <property type="term" value="F:ATP hydrolysis activity"/>
    <property type="evidence" value="ECO:0007669"/>
    <property type="project" value="InterPro"/>
</dbReference>
<dbReference type="Gene3D" id="3.40.50.300">
    <property type="entry name" value="P-loop containing nucleotide triphosphate hydrolases"/>
    <property type="match status" value="1"/>
</dbReference>
<evidence type="ECO:0000256" key="3">
    <source>
        <dbReference type="ARBA" id="ARBA00022840"/>
    </source>
</evidence>
<keyword evidence="2" id="KW-0547">Nucleotide-binding</keyword>
<proteinExistence type="inferred from homology"/>
<dbReference type="InterPro" id="IPR015854">
    <property type="entry name" value="ABC_transpr_LolD-like"/>
</dbReference>
<dbReference type="AlphaFoldDB" id="A0A4R1XS83"/>
<dbReference type="GO" id="GO:0005524">
    <property type="term" value="F:ATP binding"/>
    <property type="evidence" value="ECO:0007669"/>
    <property type="project" value="UniProtKB-KW"/>
</dbReference>
<comment type="caution">
    <text evidence="7">The sequence shown here is derived from an EMBL/GenBank/DDBJ whole genome shotgun (WGS) entry which is preliminary data.</text>
</comment>
<keyword evidence="3 7" id="KW-0067">ATP-binding</keyword>
<evidence type="ECO:0000256" key="1">
    <source>
        <dbReference type="ARBA" id="ARBA00022448"/>
    </source>
</evidence>
<dbReference type="PANTHER" id="PTHR24220">
    <property type="entry name" value="IMPORT ATP-BINDING PROTEIN"/>
    <property type="match status" value="1"/>
</dbReference>
<dbReference type="InterPro" id="IPR017871">
    <property type="entry name" value="ABC_transporter-like_CS"/>
</dbReference>
<evidence type="ECO:0000256" key="5">
    <source>
        <dbReference type="SAM" id="MobiDB-lite"/>
    </source>
</evidence>
<dbReference type="InterPro" id="IPR027417">
    <property type="entry name" value="P-loop_NTPase"/>
</dbReference>
<dbReference type="SUPFAM" id="SSF52540">
    <property type="entry name" value="P-loop containing nucleoside triphosphate hydrolases"/>
    <property type="match status" value="1"/>
</dbReference>
<dbReference type="PANTHER" id="PTHR24220:SF689">
    <property type="entry name" value="LIPOPROTEIN-RELEASING SYSTEM ATP-BINDING PROTEIN LOLD"/>
    <property type="match status" value="1"/>
</dbReference>
<dbReference type="FunFam" id="3.40.50.300:FF:000032">
    <property type="entry name" value="Export ABC transporter ATP-binding protein"/>
    <property type="match status" value="1"/>
</dbReference>
<evidence type="ECO:0000256" key="2">
    <source>
        <dbReference type="ARBA" id="ARBA00022741"/>
    </source>
</evidence>
<keyword evidence="8" id="KW-1185">Reference proteome</keyword>
<feature type="domain" description="ABC transporter" evidence="6">
    <location>
        <begin position="25"/>
        <end position="265"/>
    </location>
</feature>
<dbReference type="GO" id="GO:1902495">
    <property type="term" value="C:transmembrane transporter complex"/>
    <property type="evidence" value="ECO:0007669"/>
    <property type="project" value="UniProtKB-ARBA"/>
</dbReference>
<dbReference type="GO" id="GO:0005886">
    <property type="term" value="C:plasma membrane"/>
    <property type="evidence" value="ECO:0007669"/>
    <property type="project" value="TreeGrafter"/>
</dbReference>
<keyword evidence="1" id="KW-0813">Transport</keyword>
<name>A0A4R1XS83_ACICA</name>
<dbReference type="PROSITE" id="PS50893">
    <property type="entry name" value="ABC_TRANSPORTER_2"/>
    <property type="match status" value="1"/>
</dbReference>
<feature type="compositionally biased region" description="Polar residues" evidence="5">
    <location>
        <begin position="254"/>
        <end position="268"/>
    </location>
</feature>
<evidence type="ECO:0000259" key="6">
    <source>
        <dbReference type="PROSITE" id="PS50893"/>
    </source>
</evidence>
<gene>
    <name evidence="7" type="ORF">EC844_11528</name>
</gene>
<evidence type="ECO:0000313" key="7">
    <source>
        <dbReference type="EMBL" id="TCM65190.1"/>
    </source>
</evidence>
<dbReference type="InterPro" id="IPR017911">
    <property type="entry name" value="MacB-like_ATP-bd"/>
</dbReference>
<dbReference type="InterPro" id="IPR003439">
    <property type="entry name" value="ABC_transporter-like_ATP-bd"/>
</dbReference>
<organism evidence="7 8">
    <name type="scientific">Acinetobacter calcoaceticus</name>
    <dbReference type="NCBI Taxonomy" id="471"/>
    <lineage>
        <taxon>Bacteria</taxon>
        <taxon>Pseudomonadati</taxon>
        <taxon>Pseudomonadota</taxon>
        <taxon>Gammaproteobacteria</taxon>
        <taxon>Moraxellales</taxon>
        <taxon>Moraxellaceae</taxon>
        <taxon>Acinetobacter</taxon>
        <taxon>Acinetobacter calcoaceticus/baumannii complex</taxon>
    </lineage>
</organism>
<evidence type="ECO:0000256" key="4">
    <source>
        <dbReference type="ARBA" id="ARBA00038388"/>
    </source>
</evidence>
<dbReference type="EMBL" id="SLVJ01000015">
    <property type="protein sequence ID" value="TCM65190.1"/>
    <property type="molecule type" value="Genomic_DNA"/>
</dbReference>
<comment type="similarity">
    <text evidence="4">Belongs to the ABC transporter superfamily. Macrolide exporter (TC 3.A.1.122) family.</text>
</comment>
<dbReference type="CDD" id="cd03255">
    <property type="entry name" value="ABC_MJ0796_LolCDE_FtsE"/>
    <property type="match status" value="1"/>
</dbReference>
<dbReference type="InterPro" id="IPR003593">
    <property type="entry name" value="AAA+_ATPase"/>
</dbReference>
<dbReference type="Pfam" id="PF00005">
    <property type="entry name" value="ABC_tran"/>
    <property type="match status" value="1"/>
</dbReference>
<dbReference type="GO" id="GO:0022857">
    <property type="term" value="F:transmembrane transporter activity"/>
    <property type="evidence" value="ECO:0007669"/>
    <property type="project" value="UniProtKB-ARBA"/>
</dbReference>
<protein>
    <submittedName>
        <fullName evidence="7">Putative ABC transport system ATP-binding protein</fullName>
    </submittedName>
</protein>
<accession>A0A4R1XS83</accession>
<dbReference type="SMART" id="SM00382">
    <property type="entry name" value="AAA"/>
    <property type="match status" value="1"/>
</dbReference>
<dbReference type="PROSITE" id="PS00211">
    <property type="entry name" value="ABC_TRANSPORTER_1"/>
    <property type="match status" value="1"/>
</dbReference>
<evidence type="ECO:0000313" key="8">
    <source>
        <dbReference type="Proteomes" id="UP000294963"/>
    </source>
</evidence>
<sequence>MTQSDAISPATLPQDLTQVMPQVIISAQQLTQRVQLHDKTLTIFENLDLDIYAGEQVAITGRSGSGKSTLLGLLATLDEASSGQLYVCGAAIHHLKEEQRAAVRLQHIGFIFQAFQLMPDLSALENVMLPLRLHTGFDYAQAEQKALALLDRVGLAAQAQQTPKVLSGGEQQRVAIARALITTPKIIFADEPTGNLDVHTATEIEQLLFELNREFGSTLVLVTHDNNLAAQCQRHFELREGQLFEHGARPAAQTSAMLSSATPAQALNSEGDGS</sequence>